<dbReference type="Proteomes" id="UP001165413">
    <property type="component" value="Unassembled WGS sequence"/>
</dbReference>
<evidence type="ECO:0008006" key="4">
    <source>
        <dbReference type="Google" id="ProtNLM"/>
    </source>
</evidence>
<name>A0AA41WZX1_9ALTE</name>
<feature type="signal peptide" evidence="1">
    <location>
        <begin position="1"/>
        <end position="20"/>
    </location>
</feature>
<accession>A0AA41WZX1</accession>
<reference evidence="2" key="1">
    <citation type="submission" date="2022-07" db="EMBL/GenBank/DDBJ databases">
        <title>Characterization of the Novel Bacterium Alteromonas immobilis LMIT006 and Alteromonas gregis LMIT007.</title>
        <authorList>
            <person name="Lin X."/>
        </authorList>
    </citation>
    <scope>NUCLEOTIDE SEQUENCE</scope>
    <source>
        <strain evidence="2">LMIT007</strain>
    </source>
</reference>
<dbReference type="AlphaFoldDB" id="A0AA41WZX1"/>
<evidence type="ECO:0000313" key="2">
    <source>
        <dbReference type="EMBL" id="MCP3427413.1"/>
    </source>
</evidence>
<feature type="chain" id="PRO_5041222383" description="NTF2-like N-terminal transpeptidase domain-containing protein" evidence="1">
    <location>
        <begin position="21"/>
        <end position="141"/>
    </location>
</feature>
<dbReference type="PROSITE" id="PS51257">
    <property type="entry name" value="PROKAR_LIPOPROTEIN"/>
    <property type="match status" value="1"/>
</dbReference>
<keyword evidence="3" id="KW-1185">Reference proteome</keyword>
<sequence>MIKYGLLFLLLSILSGCSDSVGVDSSASPEDVAVAFTQAIYEDDSLENALKMSSDTLAKNIKRFHTNRSVQKGIFNQLYDTVKIEAEPDNRVGRKQYAKQASVVLLLKGQFDFTTVVQIKRIELIRDNDGWKVHRITDQAF</sequence>
<keyword evidence="1" id="KW-0732">Signal</keyword>
<dbReference type="RefSeq" id="WP_254097744.1">
    <property type="nucleotide sequence ID" value="NZ_JANATA010000001.1"/>
</dbReference>
<gene>
    <name evidence="2" type="ORF">NLF92_00435</name>
</gene>
<proteinExistence type="predicted"/>
<comment type="caution">
    <text evidence="2">The sequence shown here is derived from an EMBL/GenBank/DDBJ whole genome shotgun (WGS) entry which is preliminary data.</text>
</comment>
<dbReference type="EMBL" id="JANATA010000001">
    <property type="protein sequence ID" value="MCP3427413.1"/>
    <property type="molecule type" value="Genomic_DNA"/>
</dbReference>
<evidence type="ECO:0000313" key="3">
    <source>
        <dbReference type="Proteomes" id="UP001165413"/>
    </source>
</evidence>
<evidence type="ECO:0000256" key="1">
    <source>
        <dbReference type="SAM" id="SignalP"/>
    </source>
</evidence>
<organism evidence="2 3">
    <name type="scientific">Opacimonas viscosa</name>
    <dbReference type="NCBI Taxonomy" id="2961944"/>
    <lineage>
        <taxon>Bacteria</taxon>
        <taxon>Pseudomonadati</taxon>
        <taxon>Pseudomonadota</taxon>
        <taxon>Gammaproteobacteria</taxon>
        <taxon>Alteromonadales</taxon>
        <taxon>Alteromonadaceae</taxon>
        <taxon>Opacimonas</taxon>
    </lineage>
</organism>
<protein>
    <recommendedName>
        <fullName evidence="4">NTF2-like N-terminal transpeptidase domain-containing protein</fullName>
    </recommendedName>
</protein>